<sequence length="122" mass="13465">MPVRLIGRQVRVLLHASTWWSSTAAPKSPATNACSTRSRLDLDHYLEALLRNPVRCPARPHWNKPAPPGSSPRSTKPGGLRTAERTATETALALIEVLLLHRHLPTTMSSPAARPRQQAPER</sequence>
<dbReference type="EMBL" id="JBEYBF010000031">
    <property type="protein sequence ID" value="MEU1956018.1"/>
    <property type="molecule type" value="Genomic_DNA"/>
</dbReference>
<evidence type="ECO:0000313" key="3">
    <source>
        <dbReference type="Proteomes" id="UP001550628"/>
    </source>
</evidence>
<organism evidence="2 3">
    <name type="scientific">Nocardia rhamnosiphila</name>
    <dbReference type="NCBI Taxonomy" id="426716"/>
    <lineage>
        <taxon>Bacteria</taxon>
        <taxon>Bacillati</taxon>
        <taxon>Actinomycetota</taxon>
        <taxon>Actinomycetes</taxon>
        <taxon>Mycobacteriales</taxon>
        <taxon>Nocardiaceae</taxon>
        <taxon>Nocardia</taxon>
    </lineage>
</organism>
<accession>A0ABV2WYT4</accession>
<gene>
    <name evidence="2" type="ORF">ABZ510_29715</name>
</gene>
<comment type="caution">
    <text evidence="2">The sequence shown here is derived from an EMBL/GenBank/DDBJ whole genome shotgun (WGS) entry which is preliminary data.</text>
</comment>
<evidence type="ECO:0000256" key="1">
    <source>
        <dbReference type="SAM" id="MobiDB-lite"/>
    </source>
</evidence>
<keyword evidence="3" id="KW-1185">Reference proteome</keyword>
<protein>
    <submittedName>
        <fullName evidence="2">Uncharacterized protein</fullName>
    </submittedName>
</protein>
<name>A0ABV2WYT4_9NOCA</name>
<reference evidence="2 3" key="1">
    <citation type="submission" date="2024-06" db="EMBL/GenBank/DDBJ databases">
        <title>The Natural Products Discovery Center: Release of the First 8490 Sequenced Strains for Exploring Actinobacteria Biosynthetic Diversity.</title>
        <authorList>
            <person name="Kalkreuter E."/>
            <person name="Kautsar S.A."/>
            <person name="Yang D."/>
            <person name="Bader C.D."/>
            <person name="Teijaro C.N."/>
            <person name="Fluegel L."/>
            <person name="Davis C.M."/>
            <person name="Simpson J.R."/>
            <person name="Lauterbach L."/>
            <person name="Steele A.D."/>
            <person name="Gui C."/>
            <person name="Meng S."/>
            <person name="Li G."/>
            <person name="Viehrig K."/>
            <person name="Ye F."/>
            <person name="Su P."/>
            <person name="Kiefer A.F."/>
            <person name="Nichols A."/>
            <person name="Cepeda A.J."/>
            <person name="Yan W."/>
            <person name="Fan B."/>
            <person name="Jiang Y."/>
            <person name="Adhikari A."/>
            <person name="Zheng C.-J."/>
            <person name="Schuster L."/>
            <person name="Cowan T.M."/>
            <person name="Smanski M.J."/>
            <person name="Chevrette M.G."/>
            <person name="De Carvalho L.P.S."/>
            <person name="Shen B."/>
        </authorList>
    </citation>
    <scope>NUCLEOTIDE SEQUENCE [LARGE SCALE GENOMIC DNA]</scope>
    <source>
        <strain evidence="2 3">NPDC019708</strain>
    </source>
</reference>
<dbReference type="RefSeq" id="WP_356959375.1">
    <property type="nucleotide sequence ID" value="NZ_JBEYBD010000028.1"/>
</dbReference>
<proteinExistence type="predicted"/>
<feature type="region of interest" description="Disordered" evidence="1">
    <location>
        <begin position="56"/>
        <end position="86"/>
    </location>
</feature>
<evidence type="ECO:0000313" key="2">
    <source>
        <dbReference type="EMBL" id="MEU1956018.1"/>
    </source>
</evidence>
<dbReference type="Proteomes" id="UP001550628">
    <property type="component" value="Unassembled WGS sequence"/>
</dbReference>